<keyword evidence="3" id="KW-0813">Transport</keyword>
<dbReference type="InterPro" id="IPR058792">
    <property type="entry name" value="Beta-barrel_RND_2"/>
</dbReference>
<evidence type="ECO:0000256" key="2">
    <source>
        <dbReference type="ARBA" id="ARBA00009477"/>
    </source>
</evidence>
<proteinExistence type="inferred from homology"/>
<keyword evidence="4" id="KW-0175">Coiled coil</keyword>
<dbReference type="AlphaFoldDB" id="A0A1Y3PHZ8"/>
<feature type="coiled-coil region" evidence="4">
    <location>
        <begin position="129"/>
        <end position="245"/>
    </location>
</feature>
<evidence type="ECO:0000256" key="4">
    <source>
        <dbReference type="SAM" id="Coils"/>
    </source>
</evidence>
<name>A0A1Y3PHZ8_9BACI</name>
<accession>A0A1Y3PHZ8</accession>
<protein>
    <submittedName>
        <fullName evidence="8">Uncharacterized protein</fullName>
    </submittedName>
</protein>
<dbReference type="InterPro" id="IPR006143">
    <property type="entry name" value="RND_pump_MFP"/>
</dbReference>
<dbReference type="PANTHER" id="PTHR30469">
    <property type="entry name" value="MULTIDRUG RESISTANCE PROTEIN MDTA"/>
    <property type="match status" value="1"/>
</dbReference>
<dbReference type="SUPFAM" id="SSF111369">
    <property type="entry name" value="HlyD-like secretion proteins"/>
    <property type="match status" value="2"/>
</dbReference>
<dbReference type="Gene3D" id="2.40.30.170">
    <property type="match status" value="1"/>
</dbReference>
<evidence type="ECO:0000259" key="6">
    <source>
        <dbReference type="Pfam" id="PF25954"/>
    </source>
</evidence>
<dbReference type="InterPro" id="IPR058625">
    <property type="entry name" value="MdtA-like_BSH"/>
</dbReference>
<evidence type="ECO:0000259" key="5">
    <source>
        <dbReference type="Pfam" id="PF25917"/>
    </source>
</evidence>
<dbReference type="NCBIfam" id="TIGR01730">
    <property type="entry name" value="RND_mfp"/>
    <property type="match status" value="1"/>
</dbReference>
<dbReference type="PRINTS" id="PR01490">
    <property type="entry name" value="RTXTOXIND"/>
</dbReference>
<dbReference type="Gene3D" id="2.40.50.100">
    <property type="match status" value="2"/>
</dbReference>
<dbReference type="PANTHER" id="PTHR30469:SF15">
    <property type="entry name" value="HLYD FAMILY OF SECRETION PROTEINS"/>
    <property type="match status" value="1"/>
</dbReference>
<organism evidence="8 9">
    <name type="scientific">Bacillus thermozeamaize</name>
    <dbReference type="NCBI Taxonomy" id="230954"/>
    <lineage>
        <taxon>Bacteria</taxon>
        <taxon>Bacillati</taxon>
        <taxon>Bacillota</taxon>
        <taxon>Bacilli</taxon>
        <taxon>Bacillales</taxon>
        <taxon>Bacillaceae</taxon>
        <taxon>Bacillus</taxon>
    </lineage>
</organism>
<feature type="domain" description="Multidrug resistance protein MdtA-like C-terminal permuted SH3" evidence="7">
    <location>
        <begin position="357"/>
        <end position="414"/>
    </location>
</feature>
<sequence>MIGVVAILAMFPLYGCGQKKETAQQEEQIRSVTTEQAQEGYLEETVQLSGTVTGSVEVQVLPKIPGKVEQVAVKPGDRVKQGQLLIRLDESDVRAQVAQAEAGLQAAQAGAEQARVQSEAQVVNAQSAVAQAEGGMKQAGLQLEQAKEAYADLQKQVQELQRLVDAGMAKPEQLQQAKQGLRQAEVAVKQAQTSYDTARSVYQAALRGLKAAEQQSAVKGVRAQVAQAEAALDAARQQLENTRVVAPVSGTVASVNVASGEMAAPNVPVVTIVQMNPAVVEVQLPEGLYDAVTAGQEMQVQVNGQLLTGKVKEKSLTTQPMSKTYLLKIEVANADGRLYSGMTVGVILAKKVSAKGILIPVAAYMDGETPQTGRVMVVKDGVVEERQITIGKMTSQKVQVLSGLQPGEQVVTRGQHLLRSGDKVRVVQPDASRKGNQE</sequence>
<dbReference type="Gene3D" id="2.40.420.20">
    <property type="match status" value="1"/>
</dbReference>
<dbReference type="GO" id="GO:1990281">
    <property type="term" value="C:efflux pump complex"/>
    <property type="evidence" value="ECO:0007669"/>
    <property type="project" value="TreeGrafter"/>
</dbReference>
<evidence type="ECO:0000256" key="3">
    <source>
        <dbReference type="ARBA" id="ARBA00022448"/>
    </source>
</evidence>
<dbReference type="Gene3D" id="1.10.287.470">
    <property type="entry name" value="Helix hairpin bin"/>
    <property type="match status" value="2"/>
</dbReference>
<gene>
    <name evidence="8" type="ORF">BAA01_16520</name>
</gene>
<dbReference type="Pfam" id="PF25967">
    <property type="entry name" value="RND-MFP_C"/>
    <property type="match status" value="1"/>
</dbReference>
<dbReference type="InterPro" id="IPR058627">
    <property type="entry name" value="MdtA-like_C"/>
</dbReference>
<dbReference type="GO" id="GO:0015562">
    <property type="term" value="F:efflux transmembrane transporter activity"/>
    <property type="evidence" value="ECO:0007669"/>
    <property type="project" value="TreeGrafter"/>
</dbReference>
<evidence type="ECO:0000313" key="8">
    <source>
        <dbReference type="EMBL" id="OUM87015.1"/>
    </source>
</evidence>
<dbReference type="Pfam" id="PF25954">
    <property type="entry name" value="Beta-barrel_RND_2"/>
    <property type="match status" value="1"/>
</dbReference>
<feature type="domain" description="Multidrug resistance protein MdtA-like barrel-sandwich hybrid" evidence="5">
    <location>
        <begin position="58"/>
        <end position="266"/>
    </location>
</feature>
<evidence type="ECO:0000313" key="9">
    <source>
        <dbReference type="Proteomes" id="UP000196475"/>
    </source>
</evidence>
<dbReference type="EMBL" id="LZRT01000080">
    <property type="protein sequence ID" value="OUM87015.1"/>
    <property type="molecule type" value="Genomic_DNA"/>
</dbReference>
<dbReference type="Pfam" id="PF25917">
    <property type="entry name" value="BSH_RND"/>
    <property type="match status" value="1"/>
</dbReference>
<feature type="domain" description="CusB-like beta-barrel" evidence="6">
    <location>
        <begin position="280"/>
        <end position="350"/>
    </location>
</feature>
<evidence type="ECO:0000259" key="7">
    <source>
        <dbReference type="Pfam" id="PF25967"/>
    </source>
</evidence>
<reference evidence="9" key="1">
    <citation type="submission" date="2016-06" db="EMBL/GenBank/DDBJ databases">
        <authorList>
            <person name="Nascimento L."/>
            <person name="Pereira R.V."/>
            <person name="Martins L.F."/>
            <person name="Quaggio R.B."/>
            <person name="Silva A.M."/>
            <person name="Setubal J.C."/>
        </authorList>
    </citation>
    <scope>NUCLEOTIDE SEQUENCE [LARGE SCALE GENOMIC DNA]</scope>
</reference>
<comment type="similarity">
    <text evidence="2">Belongs to the membrane fusion protein (MFP) (TC 8.A.1) family.</text>
</comment>
<dbReference type="Proteomes" id="UP000196475">
    <property type="component" value="Unassembled WGS sequence"/>
</dbReference>
<comment type="subcellular location">
    <subcellularLocation>
        <location evidence="1">Cell envelope</location>
    </subcellularLocation>
</comment>
<comment type="caution">
    <text evidence="8">The sequence shown here is derived from an EMBL/GenBank/DDBJ whole genome shotgun (WGS) entry which is preliminary data.</text>
</comment>
<evidence type="ECO:0000256" key="1">
    <source>
        <dbReference type="ARBA" id="ARBA00004196"/>
    </source>
</evidence>